<evidence type="ECO:0008006" key="4">
    <source>
        <dbReference type="Google" id="ProtNLM"/>
    </source>
</evidence>
<dbReference type="RefSeq" id="XP_060325895.1">
    <property type="nucleotide sequence ID" value="XM_060468913.1"/>
</dbReference>
<dbReference type="PANTHER" id="PTHR38926">
    <property type="entry name" value="F-BOX DOMAIN CONTAINING PROTEIN, EXPRESSED"/>
    <property type="match status" value="1"/>
</dbReference>
<protein>
    <recommendedName>
        <fullName evidence="4">F-box domain-containing protein</fullName>
    </recommendedName>
</protein>
<dbReference type="GeneID" id="85352461"/>
<dbReference type="SUPFAM" id="SSF52047">
    <property type="entry name" value="RNI-like"/>
    <property type="match status" value="1"/>
</dbReference>
<dbReference type="Gene3D" id="3.80.10.10">
    <property type="entry name" value="Ribonuclease Inhibitor"/>
    <property type="match status" value="1"/>
</dbReference>
<keyword evidence="1" id="KW-0175">Coiled coil</keyword>
<dbReference type="Proteomes" id="UP001175211">
    <property type="component" value="Unassembled WGS sequence"/>
</dbReference>
<proteinExistence type="predicted"/>
<dbReference type="PANTHER" id="PTHR38926:SF5">
    <property type="entry name" value="F-BOX AND LEUCINE-RICH REPEAT PROTEIN 6"/>
    <property type="match status" value="1"/>
</dbReference>
<dbReference type="EMBL" id="JAUEPS010000046">
    <property type="protein sequence ID" value="KAK0446546.1"/>
    <property type="molecule type" value="Genomic_DNA"/>
</dbReference>
<sequence>MADIDSSSILLCRRCENTISTKHPLSSTSVMEQLREGCQDSELLRAESTKRVLQDLKAKLLEYDSEISMLETTLSLLRNARNELKHSLSVHQSLFSPIRRLPIEILQAIFREACDIAIFPYQPTYSDLVTTSGTPLRLSSVCNHWRSVCLSTSELWTFHFVNMNLRHLPDSLRKLLSCYSNRSNSRLYTLSSSAITITDTRYREVEGGFREPRAALPELLDPFGTPLSLTRCHRIILNAGACFVPPILPSSLPALESVYISDYLEVTDDGLEVSRIFKNAPNLRELRLASVDIGMLDLPFHQIRTLWLQSGFYHCWNATSLLKQFTNLQHLTFFDDGIDVDPSVVSAPINIQSLCLFWAYNIPGIFTRFAFPCLTTLEVVDYGRRLPEYLVYRVNIESQYILYNIDVTSMIPSLSGLRELVLRNVVILCADVVRILDATQVLASLSIVERHEPQLVTITERLLTKLSDTERSLIRLEHVELVWAAENPVDEGAVMRVMDSRVGILKSAVVRVRGGGGLGKRTLGRMQSLRKRGLSISLF</sequence>
<evidence type="ECO:0000256" key="1">
    <source>
        <dbReference type="SAM" id="Coils"/>
    </source>
</evidence>
<evidence type="ECO:0000313" key="2">
    <source>
        <dbReference type="EMBL" id="KAK0446546.1"/>
    </source>
</evidence>
<evidence type="ECO:0000313" key="3">
    <source>
        <dbReference type="Proteomes" id="UP001175211"/>
    </source>
</evidence>
<keyword evidence="3" id="KW-1185">Reference proteome</keyword>
<comment type="caution">
    <text evidence="2">The sequence shown here is derived from an EMBL/GenBank/DDBJ whole genome shotgun (WGS) entry which is preliminary data.</text>
</comment>
<name>A0AA39JRJ1_ARMTA</name>
<dbReference type="AlphaFoldDB" id="A0AA39JRJ1"/>
<feature type="coiled-coil region" evidence="1">
    <location>
        <begin position="46"/>
        <end position="73"/>
    </location>
</feature>
<dbReference type="InterPro" id="IPR032675">
    <property type="entry name" value="LRR_dom_sf"/>
</dbReference>
<organism evidence="2 3">
    <name type="scientific">Armillaria tabescens</name>
    <name type="common">Ringless honey mushroom</name>
    <name type="synonym">Agaricus tabescens</name>
    <dbReference type="NCBI Taxonomy" id="1929756"/>
    <lineage>
        <taxon>Eukaryota</taxon>
        <taxon>Fungi</taxon>
        <taxon>Dikarya</taxon>
        <taxon>Basidiomycota</taxon>
        <taxon>Agaricomycotina</taxon>
        <taxon>Agaricomycetes</taxon>
        <taxon>Agaricomycetidae</taxon>
        <taxon>Agaricales</taxon>
        <taxon>Marasmiineae</taxon>
        <taxon>Physalacriaceae</taxon>
        <taxon>Desarmillaria</taxon>
    </lineage>
</organism>
<reference evidence="2" key="1">
    <citation type="submission" date="2023-06" db="EMBL/GenBank/DDBJ databases">
        <authorList>
            <consortium name="Lawrence Berkeley National Laboratory"/>
            <person name="Ahrendt S."/>
            <person name="Sahu N."/>
            <person name="Indic B."/>
            <person name="Wong-Bajracharya J."/>
            <person name="Merenyi Z."/>
            <person name="Ke H.-M."/>
            <person name="Monk M."/>
            <person name="Kocsube S."/>
            <person name="Drula E."/>
            <person name="Lipzen A."/>
            <person name="Balint B."/>
            <person name="Henrissat B."/>
            <person name="Andreopoulos B."/>
            <person name="Martin F.M."/>
            <person name="Harder C.B."/>
            <person name="Rigling D."/>
            <person name="Ford K.L."/>
            <person name="Foster G.D."/>
            <person name="Pangilinan J."/>
            <person name="Papanicolaou A."/>
            <person name="Barry K."/>
            <person name="LaButti K."/>
            <person name="Viragh M."/>
            <person name="Koriabine M."/>
            <person name="Yan M."/>
            <person name="Riley R."/>
            <person name="Champramary S."/>
            <person name="Plett K.L."/>
            <person name="Tsai I.J."/>
            <person name="Slot J."/>
            <person name="Sipos G."/>
            <person name="Plett J."/>
            <person name="Nagy L.G."/>
            <person name="Grigoriev I.V."/>
        </authorList>
    </citation>
    <scope>NUCLEOTIDE SEQUENCE</scope>
    <source>
        <strain evidence="2">CCBAS 213</strain>
    </source>
</reference>
<gene>
    <name evidence="2" type="ORF">EV420DRAFT_1339458</name>
</gene>
<accession>A0AA39JRJ1</accession>